<feature type="domain" description="Trypanosome variant surface glycoprotein B-type N-terminal" evidence="10">
    <location>
        <begin position="5"/>
        <end position="296"/>
    </location>
</feature>
<protein>
    <submittedName>
        <fullName evidence="11">Variant surface glycoprotein 3500</fullName>
    </submittedName>
</protein>
<evidence type="ECO:0000259" key="10">
    <source>
        <dbReference type="Pfam" id="PF13206"/>
    </source>
</evidence>
<dbReference type="Pfam" id="PF13206">
    <property type="entry name" value="VSG_B"/>
    <property type="match status" value="1"/>
</dbReference>
<evidence type="ECO:0000256" key="3">
    <source>
        <dbReference type="ARBA" id="ARBA00022475"/>
    </source>
</evidence>
<comment type="subcellular location">
    <subcellularLocation>
        <location evidence="2">Cell membrane</location>
        <topology evidence="2">Lipid-anchor</topology>
        <topology evidence="2">GPI-anchor</topology>
    </subcellularLocation>
</comment>
<comment type="function">
    <text evidence="1">VSG forms a coat on the surface of the parasite. The trypanosome evades the immune response of the host by expressing a series of antigenically distinct VSGs from an estimated 1000 VSG genes.</text>
</comment>
<evidence type="ECO:0000256" key="8">
    <source>
        <dbReference type="ARBA" id="ARBA00023288"/>
    </source>
</evidence>
<feature type="coiled-coil region" evidence="9">
    <location>
        <begin position="69"/>
        <end position="103"/>
    </location>
</feature>
<dbReference type="AlphaFoldDB" id="M4SXV4"/>
<accession>M4SXV4</accession>
<keyword evidence="7" id="KW-0325">Glycoprotein</keyword>
<reference evidence="11" key="1">
    <citation type="submission" date="2013-02" db="EMBL/GenBank/DDBJ databases">
        <authorList>
            <person name="Cross G.A.M."/>
            <person name="Kim H.-S."/>
            <person name="Wickstead B."/>
        </authorList>
    </citation>
    <scope>NUCLEOTIDE SEQUENCE</scope>
    <source>
        <strain evidence="11">Lister 427</strain>
    </source>
</reference>
<keyword evidence="8" id="KW-0449">Lipoprotein</keyword>
<keyword evidence="3" id="KW-1003">Cell membrane</keyword>
<feature type="non-terminal residue" evidence="11">
    <location>
        <position position="1"/>
    </location>
</feature>
<dbReference type="VEuPathDB" id="TriTrypDB:Tb427_000374900"/>
<dbReference type="InterPro" id="IPR025932">
    <property type="entry name" value="Trypano_VSG_B_N_dom"/>
</dbReference>
<proteinExistence type="predicted"/>
<dbReference type="GO" id="GO:0098552">
    <property type="term" value="C:side of membrane"/>
    <property type="evidence" value="ECO:0007669"/>
    <property type="project" value="UniProtKB-KW"/>
</dbReference>
<dbReference type="EMBL" id="KC612101">
    <property type="protein sequence ID" value="AGH59532.1"/>
    <property type="molecule type" value="Genomic_DNA"/>
</dbReference>
<keyword evidence="5" id="KW-0732">Signal</keyword>
<evidence type="ECO:0000256" key="5">
    <source>
        <dbReference type="ARBA" id="ARBA00022729"/>
    </source>
</evidence>
<evidence type="ECO:0000313" key="11">
    <source>
        <dbReference type="EMBL" id="AGH59532.1"/>
    </source>
</evidence>
<evidence type="ECO:0000256" key="9">
    <source>
        <dbReference type="SAM" id="Coils"/>
    </source>
</evidence>
<sequence>MFLRESNGKQAWEPEGKHKALLKEWAERWVTWADSAFRISKNCASEQKAKQSNFDKLSLQQSLAVQAKIAHILDKAEAVRSRMQSLQEKVNAATSEKLQAEMAKVVYGGGPTATDFTQSKSVTGGWAVVGNCKLGGKIDDYEALGDAFLCVCVNARASPPGGDKNICSDHSTDFVSKRFPLKSAKDVKTVWIELKENCKLQATFSTTPAGVRQAMAAIQAHVKILKGNAYLGAPEGTGACDQADTNDVCIKYPEYLGSTKPGFHNVVWVSTLLAIADKLESADRAAEQMHSLQELLSNLAASA</sequence>
<keyword evidence="4" id="KW-0336">GPI-anchor</keyword>
<keyword evidence="6" id="KW-0472">Membrane</keyword>
<evidence type="ECO:0000256" key="4">
    <source>
        <dbReference type="ARBA" id="ARBA00022622"/>
    </source>
</evidence>
<dbReference type="VEuPathDB" id="TriTrypDB:Tb1125.Tb11.v5.0916"/>
<keyword evidence="9" id="KW-0175">Coiled coil</keyword>
<evidence type="ECO:0000256" key="2">
    <source>
        <dbReference type="ARBA" id="ARBA00004609"/>
    </source>
</evidence>
<evidence type="ECO:0000256" key="6">
    <source>
        <dbReference type="ARBA" id="ARBA00023136"/>
    </source>
</evidence>
<organism evidence="11">
    <name type="scientific">Trypanosoma brucei</name>
    <dbReference type="NCBI Taxonomy" id="5691"/>
    <lineage>
        <taxon>Eukaryota</taxon>
        <taxon>Discoba</taxon>
        <taxon>Euglenozoa</taxon>
        <taxon>Kinetoplastea</taxon>
        <taxon>Metakinetoplastina</taxon>
        <taxon>Trypanosomatida</taxon>
        <taxon>Trypanosomatidae</taxon>
        <taxon>Trypanosoma</taxon>
    </lineage>
</organism>
<reference evidence="11" key="2">
    <citation type="journal article" date="2014" name="Mol. Biochem. Parasitol.">
        <title>Capturing the variant surface glycoprotein repertoire (the VSGnome) of Trypanosoma brucei Lister 427.</title>
        <authorList>
            <person name="Cross G.A."/>
            <person name="Kim H.S."/>
            <person name="Wickstead B."/>
        </authorList>
    </citation>
    <scope>NUCLEOTIDE SEQUENCE</scope>
    <source>
        <strain evidence="11">Lister 427</strain>
    </source>
</reference>
<evidence type="ECO:0000256" key="7">
    <source>
        <dbReference type="ARBA" id="ARBA00023180"/>
    </source>
</evidence>
<dbReference type="GO" id="GO:0005886">
    <property type="term" value="C:plasma membrane"/>
    <property type="evidence" value="ECO:0007669"/>
    <property type="project" value="UniProtKB-SubCell"/>
</dbReference>
<name>M4SXV4_9TRYP</name>
<evidence type="ECO:0000256" key="1">
    <source>
        <dbReference type="ARBA" id="ARBA00002523"/>
    </source>
</evidence>